<dbReference type="PANTHER" id="PTHR12992:SF11">
    <property type="entry name" value="MITOCHONDRIAL COENZYME A DIPHOSPHATASE NUDT8"/>
    <property type="match status" value="1"/>
</dbReference>
<evidence type="ECO:0000256" key="3">
    <source>
        <dbReference type="ARBA" id="ARBA00022723"/>
    </source>
</evidence>
<keyword evidence="9" id="KW-1185">Reference proteome</keyword>
<keyword evidence="6" id="KW-0464">Manganese</keyword>
<comment type="cofactor">
    <cofactor evidence="1">
        <name>Mn(2+)</name>
        <dbReference type="ChEBI" id="CHEBI:29035"/>
    </cofactor>
</comment>
<sequence length="210" mass="24164">MNFTKFQQLLPKLKSAKLPGLDAQFKLAPEIRKRYSEDMIQLKNPRQAGVLALFYPDVQNETRFLLTLRASYNGTHSAQISFPGGKIEEQDKNLEQTATRETYEEIGITVDSIKVIKEFTDAYIPPSNFLVTPFLGYLDYIPKFKSNHEVAEIIEVKLSDLLDESKLVMRKRDTSYMSNVEVPCFQFEKHIVWGATAMILSEIKSTFERL</sequence>
<dbReference type="EMBL" id="JAVRHV010000001">
    <property type="protein sequence ID" value="MDT0551768.1"/>
    <property type="molecule type" value="Genomic_DNA"/>
</dbReference>
<comment type="caution">
    <text evidence="8">The sequence shown here is derived from an EMBL/GenBank/DDBJ whole genome shotgun (WGS) entry which is preliminary data.</text>
</comment>
<evidence type="ECO:0000259" key="7">
    <source>
        <dbReference type="PROSITE" id="PS51462"/>
    </source>
</evidence>
<dbReference type="SUPFAM" id="SSF55811">
    <property type="entry name" value="Nudix"/>
    <property type="match status" value="1"/>
</dbReference>
<evidence type="ECO:0000256" key="4">
    <source>
        <dbReference type="ARBA" id="ARBA00022801"/>
    </source>
</evidence>
<dbReference type="InterPro" id="IPR000086">
    <property type="entry name" value="NUDIX_hydrolase_dom"/>
</dbReference>
<dbReference type="GO" id="GO:0035539">
    <property type="term" value="F:8-oxo-7,8-dihydrodeoxyguanosine triphosphate pyrophosphatase activity"/>
    <property type="evidence" value="ECO:0007669"/>
    <property type="project" value="UniProtKB-EC"/>
</dbReference>
<dbReference type="Pfam" id="PF00293">
    <property type="entry name" value="NUDIX"/>
    <property type="match status" value="1"/>
</dbReference>
<keyword evidence="5" id="KW-0460">Magnesium</keyword>
<reference evidence="8 9" key="1">
    <citation type="submission" date="2023-09" db="EMBL/GenBank/DDBJ databases">
        <authorList>
            <person name="Rey-Velasco X."/>
        </authorList>
    </citation>
    <scope>NUCLEOTIDE SEQUENCE [LARGE SCALE GENOMIC DNA]</scope>
    <source>
        <strain evidence="8 9">P050</strain>
    </source>
</reference>
<evidence type="ECO:0000256" key="5">
    <source>
        <dbReference type="ARBA" id="ARBA00022842"/>
    </source>
</evidence>
<keyword evidence="3" id="KW-0479">Metal-binding</keyword>
<dbReference type="RefSeq" id="WP_311591562.1">
    <property type="nucleotide sequence ID" value="NZ_JAVRHV010000001.1"/>
</dbReference>
<organism evidence="8 9">
    <name type="scientific">Urechidicola vernalis</name>
    <dbReference type="NCBI Taxonomy" id="3075600"/>
    <lineage>
        <taxon>Bacteria</taxon>
        <taxon>Pseudomonadati</taxon>
        <taxon>Bacteroidota</taxon>
        <taxon>Flavobacteriia</taxon>
        <taxon>Flavobacteriales</taxon>
        <taxon>Flavobacteriaceae</taxon>
        <taxon>Urechidicola</taxon>
    </lineage>
</organism>
<gene>
    <name evidence="8" type="ORF">RM519_00795</name>
</gene>
<keyword evidence="4 8" id="KW-0378">Hydrolase</keyword>
<dbReference type="Gene3D" id="3.90.79.10">
    <property type="entry name" value="Nucleoside Triphosphate Pyrophosphohydrolase"/>
    <property type="match status" value="1"/>
</dbReference>
<name>A0ABU2Y0S5_9FLAO</name>
<comment type="cofactor">
    <cofactor evidence="2">
        <name>Mg(2+)</name>
        <dbReference type="ChEBI" id="CHEBI:18420"/>
    </cofactor>
</comment>
<proteinExistence type="predicted"/>
<evidence type="ECO:0000256" key="2">
    <source>
        <dbReference type="ARBA" id="ARBA00001946"/>
    </source>
</evidence>
<dbReference type="InterPro" id="IPR045121">
    <property type="entry name" value="CoAse"/>
</dbReference>
<dbReference type="EC" id="3.6.1.55" evidence="8"/>
<dbReference type="PANTHER" id="PTHR12992">
    <property type="entry name" value="NUDIX HYDROLASE"/>
    <property type="match status" value="1"/>
</dbReference>
<feature type="domain" description="Nudix hydrolase" evidence="7">
    <location>
        <begin position="45"/>
        <end position="181"/>
    </location>
</feature>
<dbReference type="InterPro" id="IPR015797">
    <property type="entry name" value="NUDIX_hydrolase-like_dom_sf"/>
</dbReference>
<dbReference type="CDD" id="cd03426">
    <property type="entry name" value="NUDIX_CoAse_Nudt7"/>
    <property type="match status" value="1"/>
</dbReference>
<evidence type="ECO:0000256" key="6">
    <source>
        <dbReference type="ARBA" id="ARBA00023211"/>
    </source>
</evidence>
<evidence type="ECO:0000313" key="9">
    <source>
        <dbReference type="Proteomes" id="UP001252186"/>
    </source>
</evidence>
<dbReference type="Proteomes" id="UP001252186">
    <property type="component" value="Unassembled WGS sequence"/>
</dbReference>
<evidence type="ECO:0000313" key="8">
    <source>
        <dbReference type="EMBL" id="MDT0551768.1"/>
    </source>
</evidence>
<protein>
    <submittedName>
        <fullName evidence="8">CoA pyrophosphatase</fullName>
        <ecNumber evidence="8">3.6.1.55</ecNumber>
    </submittedName>
</protein>
<dbReference type="PROSITE" id="PS51462">
    <property type="entry name" value="NUDIX"/>
    <property type="match status" value="1"/>
</dbReference>
<evidence type="ECO:0000256" key="1">
    <source>
        <dbReference type="ARBA" id="ARBA00001936"/>
    </source>
</evidence>
<accession>A0ABU2Y0S5</accession>